<dbReference type="Proteomes" id="UP001286313">
    <property type="component" value="Unassembled WGS sequence"/>
</dbReference>
<gene>
    <name evidence="2" type="ORF">Pcinc_029402</name>
</gene>
<dbReference type="EMBL" id="JAWQEG010003689">
    <property type="protein sequence ID" value="KAK3864950.1"/>
    <property type="molecule type" value="Genomic_DNA"/>
</dbReference>
<protein>
    <submittedName>
        <fullName evidence="2">Uncharacterized protein</fullName>
    </submittedName>
</protein>
<proteinExistence type="predicted"/>
<evidence type="ECO:0000256" key="1">
    <source>
        <dbReference type="SAM" id="Phobius"/>
    </source>
</evidence>
<feature type="transmembrane region" description="Helical" evidence="1">
    <location>
        <begin position="20"/>
        <end position="39"/>
    </location>
</feature>
<accession>A0AAE1F103</accession>
<comment type="caution">
    <text evidence="2">The sequence shown here is derived from an EMBL/GenBank/DDBJ whole genome shotgun (WGS) entry which is preliminary data.</text>
</comment>
<organism evidence="2 3">
    <name type="scientific">Petrolisthes cinctipes</name>
    <name type="common">Flat porcelain crab</name>
    <dbReference type="NCBI Taxonomy" id="88211"/>
    <lineage>
        <taxon>Eukaryota</taxon>
        <taxon>Metazoa</taxon>
        <taxon>Ecdysozoa</taxon>
        <taxon>Arthropoda</taxon>
        <taxon>Crustacea</taxon>
        <taxon>Multicrustacea</taxon>
        <taxon>Malacostraca</taxon>
        <taxon>Eumalacostraca</taxon>
        <taxon>Eucarida</taxon>
        <taxon>Decapoda</taxon>
        <taxon>Pleocyemata</taxon>
        <taxon>Anomura</taxon>
        <taxon>Galatheoidea</taxon>
        <taxon>Porcellanidae</taxon>
        <taxon>Petrolisthes</taxon>
    </lineage>
</organism>
<name>A0AAE1F103_PETCI</name>
<keyword evidence="1" id="KW-0812">Transmembrane</keyword>
<evidence type="ECO:0000313" key="2">
    <source>
        <dbReference type="EMBL" id="KAK3864950.1"/>
    </source>
</evidence>
<reference evidence="2" key="1">
    <citation type="submission" date="2023-10" db="EMBL/GenBank/DDBJ databases">
        <title>Genome assemblies of two species of porcelain crab, Petrolisthes cinctipes and Petrolisthes manimaculis (Anomura: Porcellanidae).</title>
        <authorList>
            <person name="Angst P."/>
        </authorList>
    </citation>
    <scope>NUCLEOTIDE SEQUENCE</scope>
    <source>
        <strain evidence="2">PB745_01</strain>
        <tissue evidence="2">Gill</tissue>
    </source>
</reference>
<keyword evidence="1" id="KW-0472">Membrane</keyword>
<evidence type="ECO:0000313" key="3">
    <source>
        <dbReference type="Proteomes" id="UP001286313"/>
    </source>
</evidence>
<keyword evidence="3" id="KW-1185">Reference proteome</keyword>
<keyword evidence="1" id="KW-1133">Transmembrane helix</keyword>
<dbReference type="AlphaFoldDB" id="A0AAE1F103"/>
<sequence length="77" mass="8409">MVAAAGKEMVEEGAGAREMMIAAAAVVVVVVVVVGDRTGREEQYGKRLLRGETKILQRDDQERVHGGLKERDTTKEI</sequence>